<dbReference type="RefSeq" id="WP_238465344.1">
    <property type="nucleotide sequence ID" value="NZ_JAKLJA010000016.1"/>
</dbReference>
<evidence type="ECO:0000313" key="2">
    <source>
        <dbReference type="Proteomes" id="UP001139308"/>
    </source>
</evidence>
<proteinExistence type="predicted"/>
<keyword evidence="2" id="KW-1185">Reference proteome</keyword>
<protein>
    <submittedName>
        <fullName evidence="1">Uncharacterized protein</fullName>
    </submittedName>
</protein>
<evidence type="ECO:0000313" key="1">
    <source>
        <dbReference type="EMBL" id="MCG5075485.1"/>
    </source>
</evidence>
<dbReference type="AlphaFoldDB" id="A0A9X1RRG5"/>
<reference evidence="1" key="1">
    <citation type="submission" date="2022-01" db="EMBL/GenBank/DDBJ databases">
        <title>Genome sequence and assembly of Parabukholderia sp. RG36.</title>
        <authorList>
            <person name="Chhetri G."/>
        </authorList>
    </citation>
    <scope>NUCLEOTIDE SEQUENCE</scope>
    <source>
        <strain evidence="1">RG36</strain>
    </source>
</reference>
<comment type="caution">
    <text evidence="1">The sequence shown here is derived from an EMBL/GenBank/DDBJ whole genome shotgun (WGS) entry which is preliminary data.</text>
</comment>
<sequence>MNFGLLLPQLPQLPQTRRDLHPDVIGARQRAPAAPSCRYSSLAARWRDLRAWMFRGAPR</sequence>
<name>A0A9X1RRG5_9BURK</name>
<organism evidence="1 2">
    <name type="scientific">Paraburkholderia tagetis</name>
    <dbReference type="NCBI Taxonomy" id="2913261"/>
    <lineage>
        <taxon>Bacteria</taxon>
        <taxon>Pseudomonadati</taxon>
        <taxon>Pseudomonadota</taxon>
        <taxon>Betaproteobacteria</taxon>
        <taxon>Burkholderiales</taxon>
        <taxon>Burkholderiaceae</taxon>
        <taxon>Paraburkholderia</taxon>
    </lineage>
</organism>
<dbReference type="EMBL" id="JAKLJA010000016">
    <property type="protein sequence ID" value="MCG5075485.1"/>
    <property type="molecule type" value="Genomic_DNA"/>
</dbReference>
<accession>A0A9X1RRG5</accession>
<dbReference type="Proteomes" id="UP001139308">
    <property type="component" value="Unassembled WGS sequence"/>
</dbReference>
<gene>
    <name evidence="1" type="ORF">L5014_19280</name>
</gene>